<comment type="caution">
    <text evidence="2">The sequence shown here is derived from an EMBL/GenBank/DDBJ whole genome shotgun (WGS) entry which is preliminary data.</text>
</comment>
<evidence type="ECO:0000313" key="3">
    <source>
        <dbReference type="Proteomes" id="UP000773614"/>
    </source>
</evidence>
<dbReference type="InterPro" id="IPR012645">
    <property type="entry name" value="CHP02301"/>
</dbReference>
<feature type="region of interest" description="Disordered" evidence="1">
    <location>
        <begin position="1"/>
        <end position="25"/>
    </location>
</feature>
<dbReference type="OrthoDB" id="8481666at2"/>
<evidence type="ECO:0000256" key="1">
    <source>
        <dbReference type="SAM" id="MobiDB-lite"/>
    </source>
</evidence>
<sequence>MWTRKAKSGPIAAGKKSSTAITRPRPIGERTLDAGLVRARALALLLALALVPGLPGIAARAAQKSGTPAPAAPAAPAPEPPPPVYDASLQRLAEILGALHFLRGLCGEDDAALWQEEMQALLDAEKPAPTRRAQLVARFNYGYATYDSVYRTCTPNARRAIALYLQEGRRLSADIRRRFGQ</sequence>
<gene>
    <name evidence="2" type="ORF">E4O86_10595</name>
</gene>
<accession>A0A964T475</accession>
<organism evidence="2 3">
    <name type="scientific">Propylenella binzhouense</name>
    <dbReference type="NCBI Taxonomy" id="2555902"/>
    <lineage>
        <taxon>Bacteria</taxon>
        <taxon>Pseudomonadati</taxon>
        <taxon>Pseudomonadota</taxon>
        <taxon>Alphaproteobacteria</taxon>
        <taxon>Hyphomicrobiales</taxon>
        <taxon>Propylenellaceae</taxon>
        <taxon>Propylenella</taxon>
    </lineage>
</organism>
<dbReference type="NCBIfam" id="TIGR02301">
    <property type="entry name" value="TIGR02301 family protein"/>
    <property type="match status" value="1"/>
</dbReference>
<proteinExistence type="predicted"/>
<protein>
    <submittedName>
        <fullName evidence="2">TIGR02301 family protein</fullName>
    </submittedName>
</protein>
<name>A0A964T475_9HYPH</name>
<dbReference type="EMBL" id="SPKJ01000030">
    <property type="protein sequence ID" value="MYZ48158.1"/>
    <property type="molecule type" value="Genomic_DNA"/>
</dbReference>
<evidence type="ECO:0000313" key="2">
    <source>
        <dbReference type="EMBL" id="MYZ48158.1"/>
    </source>
</evidence>
<dbReference type="Proteomes" id="UP000773614">
    <property type="component" value="Unassembled WGS sequence"/>
</dbReference>
<dbReference type="AlphaFoldDB" id="A0A964T475"/>
<keyword evidence="3" id="KW-1185">Reference proteome</keyword>
<dbReference type="Pfam" id="PF09539">
    <property type="entry name" value="DUF2385"/>
    <property type="match status" value="1"/>
</dbReference>
<reference evidence="2" key="1">
    <citation type="submission" date="2019-03" db="EMBL/GenBank/DDBJ databases">
        <title>Afifella sp. nov., isolated from activated sludge.</title>
        <authorList>
            <person name="Li Q."/>
            <person name="Liu Y."/>
        </authorList>
    </citation>
    <scope>NUCLEOTIDE SEQUENCE</scope>
    <source>
        <strain evidence="2">L72</strain>
    </source>
</reference>